<feature type="region of interest" description="Disordered" evidence="2">
    <location>
        <begin position="327"/>
        <end position="354"/>
    </location>
</feature>
<name>A0A3D8R3N6_9HELO</name>
<evidence type="ECO:0000259" key="3">
    <source>
        <dbReference type="PROSITE" id="PS50013"/>
    </source>
</evidence>
<organism evidence="4 5">
    <name type="scientific">Coleophoma crateriformis</name>
    <dbReference type="NCBI Taxonomy" id="565419"/>
    <lineage>
        <taxon>Eukaryota</taxon>
        <taxon>Fungi</taxon>
        <taxon>Dikarya</taxon>
        <taxon>Ascomycota</taxon>
        <taxon>Pezizomycotina</taxon>
        <taxon>Leotiomycetes</taxon>
        <taxon>Helotiales</taxon>
        <taxon>Dermateaceae</taxon>
        <taxon>Coleophoma</taxon>
    </lineage>
</organism>
<feature type="region of interest" description="Disordered" evidence="2">
    <location>
        <begin position="135"/>
        <end position="300"/>
    </location>
</feature>
<dbReference type="AlphaFoldDB" id="A0A3D8R3N6"/>
<feature type="compositionally biased region" description="Acidic residues" evidence="2">
    <location>
        <begin position="331"/>
        <end position="354"/>
    </location>
</feature>
<dbReference type="GO" id="GO:0006338">
    <property type="term" value="P:chromatin remodeling"/>
    <property type="evidence" value="ECO:0007669"/>
    <property type="project" value="UniProtKB-ARBA"/>
</dbReference>
<evidence type="ECO:0000313" key="5">
    <source>
        <dbReference type="Proteomes" id="UP000256328"/>
    </source>
</evidence>
<feature type="compositionally biased region" description="Basic and acidic residues" evidence="2">
    <location>
        <begin position="556"/>
        <end position="574"/>
    </location>
</feature>
<dbReference type="PROSITE" id="PS50013">
    <property type="entry name" value="CHROMO_2"/>
    <property type="match status" value="1"/>
</dbReference>
<accession>A0A3D8R3N6</accession>
<dbReference type="OrthoDB" id="3543857at2759"/>
<dbReference type="InterPro" id="IPR000953">
    <property type="entry name" value="Chromo/chromo_shadow_dom"/>
</dbReference>
<feature type="domain" description="Chromo" evidence="3">
    <location>
        <begin position="356"/>
        <end position="417"/>
    </location>
</feature>
<evidence type="ECO:0000313" key="4">
    <source>
        <dbReference type="EMBL" id="RDW68570.1"/>
    </source>
</evidence>
<keyword evidence="5" id="KW-1185">Reference proteome</keyword>
<dbReference type="EMBL" id="PDLN01000013">
    <property type="protein sequence ID" value="RDW68570.1"/>
    <property type="molecule type" value="Genomic_DNA"/>
</dbReference>
<feature type="compositionally biased region" description="Low complexity" evidence="2">
    <location>
        <begin position="539"/>
        <end position="548"/>
    </location>
</feature>
<comment type="caution">
    <text evidence="4">The sequence shown here is derived from an EMBL/GenBank/DDBJ whole genome shotgun (WGS) entry which is preliminary data.</text>
</comment>
<comment type="subunit">
    <text evidence="1">Component of the NuA4 histone acetyltransferase complex.</text>
</comment>
<dbReference type="InterPro" id="IPR016197">
    <property type="entry name" value="Chromo-like_dom_sf"/>
</dbReference>
<dbReference type="SUPFAM" id="SSF54160">
    <property type="entry name" value="Chromo domain-like"/>
    <property type="match status" value="1"/>
</dbReference>
<evidence type="ECO:0000256" key="2">
    <source>
        <dbReference type="SAM" id="MobiDB-lite"/>
    </source>
</evidence>
<feature type="compositionally biased region" description="Basic and acidic residues" evidence="2">
    <location>
        <begin position="432"/>
        <end position="446"/>
    </location>
</feature>
<proteinExistence type="predicted"/>
<dbReference type="Gene3D" id="2.40.50.40">
    <property type="match status" value="1"/>
</dbReference>
<dbReference type="Proteomes" id="UP000256328">
    <property type="component" value="Unassembled WGS sequence"/>
</dbReference>
<feature type="region of interest" description="Disordered" evidence="2">
    <location>
        <begin position="388"/>
        <end position="581"/>
    </location>
</feature>
<sequence length="581" mass="65597">MSRLEDQQRRKKHKIVQNIINNNNTPTILQCSFDFTVRERVKYIPGSSGPPLAPISIMPVHDKDGIILDYMLVNGGPHFLIGYKDSRLQIIAKPQHILDWVSQRTFEDYEYEQTTLRLRQEEEELLPQILAKEERRRKREEKLTASRAQGPKKTWSRKRKRPPTPEPAPKKEGGRARGLGVRLSPSEGFATSGPARTRRKVKPEPTFVSPRRISHPQPQQPSLTSPLNGKGRTHGDVVSIDSESEETDTAISRQLGLTSRGRSRQSDPPSADLSNAEFPPKRKVSRVVRKTEQKKSPYKPGSIAQKYSMFATSPWMTTATQNVIVSSHEPETDDKEGSDSEIDEAPLAEGEEGEEYEVKAILAEEYRKVEGKRVLYYLIDWEGDYTPTWEPSSMVGTGTRMEWEKKKKKKAAEKHDEKNTKDSQKSIQLSHNGKDRGRSKDDDLKSSDAGSKFGSGPEFEESDQDTLFVSEKPAFSRGSNIRGSIEHKNKNSSHSRGTQKPYPAATSINMDIDNGISDEDEDGEMYGNEIARHLHDPHGSSPEGSPSEMAVDDEDRAGAHPPDTEIYDHEHGENPEVWYEY</sequence>
<protein>
    <recommendedName>
        <fullName evidence="3">Chromo domain-containing protein</fullName>
    </recommendedName>
</protein>
<gene>
    <name evidence="4" type="ORF">BP5796_09227</name>
</gene>
<evidence type="ECO:0000256" key="1">
    <source>
        <dbReference type="ARBA" id="ARBA00011353"/>
    </source>
</evidence>
<feature type="compositionally biased region" description="Basic and acidic residues" evidence="2">
    <location>
        <begin position="413"/>
        <end position="424"/>
    </location>
</feature>
<reference evidence="4 5" key="1">
    <citation type="journal article" date="2018" name="IMA Fungus">
        <title>IMA Genome-F 9: Draft genome sequence of Annulohypoxylon stygium, Aspergillus mulundensis, Berkeleyomyces basicola (syn. Thielaviopsis basicola), Ceratocystis smalleyi, two Cercospora beticola strains, Coleophoma cylindrospora, Fusarium fracticaudum, Phialophora cf. hyalina, and Morchella septimelata.</title>
        <authorList>
            <person name="Wingfield B.D."/>
            <person name="Bills G.F."/>
            <person name="Dong Y."/>
            <person name="Huang W."/>
            <person name="Nel W.J."/>
            <person name="Swalarsk-Parry B.S."/>
            <person name="Vaghefi N."/>
            <person name="Wilken P.M."/>
            <person name="An Z."/>
            <person name="de Beer Z.W."/>
            <person name="De Vos L."/>
            <person name="Chen L."/>
            <person name="Duong T.A."/>
            <person name="Gao Y."/>
            <person name="Hammerbacher A."/>
            <person name="Kikkert J.R."/>
            <person name="Li Y."/>
            <person name="Li H."/>
            <person name="Li K."/>
            <person name="Li Q."/>
            <person name="Liu X."/>
            <person name="Ma X."/>
            <person name="Naidoo K."/>
            <person name="Pethybridge S.J."/>
            <person name="Sun J."/>
            <person name="Steenkamp E.T."/>
            <person name="van der Nest M.A."/>
            <person name="van Wyk S."/>
            <person name="Wingfield M.J."/>
            <person name="Xiong C."/>
            <person name="Yue Q."/>
            <person name="Zhang X."/>
        </authorList>
    </citation>
    <scope>NUCLEOTIDE SEQUENCE [LARGE SCALE GENOMIC DNA]</scope>
    <source>
        <strain evidence="4 5">BP5796</strain>
    </source>
</reference>